<sequence length="202" mass="23256">MKYFGNEKRHECADLCSQKNSCRHSIWTKENRSPKKTEHLGMEEAEAVKVCNQDFADIIERLDFVAIHCDNLNEMNTLEMKIGSKELKINYSRCLLSETRRKGHPKRRQIKGLRMKEAEAGKPCKSKSDFEITFSTIHSNHARKVQIISTAHSRPATPTVPPTPDPRCRHQRACQYKAATAIRTFKDTARPIQPFPKCYPSE</sequence>
<dbReference type="EMBL" id="BLXT01000807">
    <property type="protein sequence ID" value="GFN80240.1"/>
    <property type="molecule type" value="Genomic_DNA"/>
</dbReference>
<proteinExistence type="predicted"/>
<reference evidence="1 2" key="1">
    <citation type="journal article" date="2021" name="Elife">
        <title>Chloroplast acquisition without the gene transfer in kleptoplastic sea slugs, Plakobranchus ocellatus.</title>
        <authorList>
            <person name="Maeda T."/>
            <person name="Takahashi S."/>
            <person name="Yoshida T."/>
            <person name="Shimamura S."/>
            <person name="Takaki Y."/>
            <person name="Nagai Y."/>
            <person name="Toyoda A."/>
            <person name="Suzuki Y."/>
            <person name="Arimoto A."/>
            <person name="Ishii H."/>
            <person name="Satoh N."/>
            <person name="Nishiyama T."/>
            <person name="Hasebe M."/>
            <person name="Maruyama T."/>
            <person name="Minagawa J."/>
            <person name="Obokata J."/>
            <person name="Shigenobu S."/>
        </authorList>
    </citation>
    <scope>NUCLEOTIDE SEQUENCE [LARGE SCALE GENOMIC DNA]</scope>
</reference>
<evidence type="ECO:0000313" key="1">
    <source>
        <dbReference type="EMBL" id="GFN80240.1"/>
    </source>
</evidence>
<dbReference type="Proteomes" id="UP000735302">
    <property type="component" value="Unassembled WGS sequence"/>
</dbReference>
<name>A0AAV3XZ69_9GAST</name>
<gene>
    <name evidence="1" type="ORF">PoB_000674600</name>
</gene>
<comment type="caution">
    <text evidence="1">The sequence shown here is derived from an EMBL/GenBank/DDBJ whole genome shotgun (WGS) entry which is preliminary data.</text>
</comment>
<evidence type="ECO:0000313" key="2">
    <source>
        <dbReference type="Proteomes" id="UP000735302"/>
    </source>
</evidence>
<accession>A0AAV3XZ69</accession>
<protein>
    <submittedName>
        <fullName evidence="1">Uncharacterized protein</fullName>
    </submittedName>
</protein>
<keyword evidence="2" id="KW-1185">Reference proteome</keyword>
<dbReference type="AlphaFoldDB" id="A0AAV3XZ69"/>
<organism evidence="1 2">
    <name type="scientific">Plakobranchus ocellatus</name>
    <dbReference type="NCBI Taxonomy" id="259542"/>
    <lineage>
        <taxon>Eukaryota</taxon>
        <taxon>Metazoa</taxon>
        <taxon>Spiralia</taxon>
        <taxon>Lophotrochozoa</taxon>
        <taxon>Mollusca</taxon>
        <taxon>Gastropoda</taxon>
        <taxon>Heterobranchia</taxon>
        <taxon>Euthyneura</taxon>
        <taxon>Panpulmonata</taxon>
        <taxon>Sacoglossa</taxon>
        <taxon>Placobranchoidea</taxon>
        <taxon>Plakobranchidae</taxon>
        <taxon>Plakobranchus</taxon>
    </lineage>
</organism>